<evidence type="ECO:0000256" key="1">
    <source>
        <dbReference type="SAM" id="MobiDB-lite"/>
    </source>
</evidence>
<dbReference type="Proteomes" id="UP001219518">
    <property type="component" value="Unassembled WGS sequence"/>
</dbReference>
<dbReference type="EMBL" id="JAHWGI010001349">
    <property type="protein sequence ID" value="KAK3928712.1"/>
    <property type="molecule type" value="Genomic_DNA"/>
</dbReference>
<sequence>MAAPPDIRQRRRRAAAEVERQLELEALRVENENESSDANEQGSSDSLSDADDEESSDNSHRDDDSEGRVNDSEAGHDGFDDHEEGGAGAEEAQGDNENNDHENNDLRGNEDGSDDDGNVFELIPCNGAPQNVPHEENLLNNFKRWGQRGVSFKKVDELLHILHPLHPDLPLCSKTLLGTPRRSELRNLGNGLFWYKGILTNLEQRVDRQYLYQQNNELLMDVNIDGLDPFSSSELAIWPILGRLYNQKEPFIIAAYCGKEKLSRNELGGFLDEYVDEVSRYIRDGVRLFDQNVSFGIRHYILDAQARALVKCIIGHNGIFGCEKCETQGIWFMNRTVFLDMDAPLRSDQSFSNRSNPRHHTGQSPLEQIPTNMISSFRLDSMHLVAAGVKKRWLKFVLGVPNKRRGKLREAEVLELNAKILRLAIHVPSNFNRRPRTFKNYARFKCTELRRILLYDGLAIFRGCDYHLWKSYVLLQCGIYILSSPSLVQTMTDVANVILRQFVTHAQTYFGPQFVVYNVHSLAHLADECREHGTLDSFSAYPFESYLGVIKELLRSYNKPLHQIFNRDHERDGHLIQSVPEDNADITLINQRHDYEDEVEGVYYAKIKFCQTVLAVNEADCCFESTDGHILVLANIVYTPAGRVVFICHKFLLLDDYYTYPLKSSSIGIFKVGELDAAKTIIDSSKFLRKHVLFPIGADMHVSIPLLHTEGN</sequence>
<accession>A0AAE1HWF4</accession>
<proteinExistence type="predicted"/>
<reference evidence="2" key="1">
    <citation type="submission" date="2021-07" db="EMBL/GenBank/DDBJ databases">
        <authorList>
            <person name="Catto M.A."/>
            <person name="Jacobson A."/>
            <person name="Kennedy G."/>
            <person name="Labadie P."/>
            <person name="Hunt B.G."/>
            <person name="Srinivasan R."/>
        </authorList>
    </citation>
    <scope>NUCLEOTIDE SEQUENCE</scope>
    <source>
        <strain evidence="2">PL_HMW_Pooled</strain>
        <tissue evidence="2">Head</tissue>
    </source>
</reference>
<comment type="caution">
    <text evidence="2">The sequence shown here is derived from an EMBL/GenBank/DDBJ whole genome shotgun (WGS) entry which is preliminary data.</text>
</comment>
<feature type="region of interest" description="Disordered" evidence="1">
    <location>
        <begin position="25"/>
        <end position="119"/>
    </location>
</feature>
<gene>
    <name evidence="2" type="ORF">KUF71_016936</name>
</gene>
<feature type="compositionally biased region" description="Basic and acidic residues" evidence="1">
    <location>
        <begin position="57"/>
        <end position="79"/>
    </location>
</feature>
<protein>
    <submittedName>
        <fullName evidence="2">Halomucin</fullName>
    </submittedName>
</protein>
<evidence type="ECO:0000313" key="3">
    <source>
        <dbReference type="Proteomes" id="UP001219518"/>
    </source>
</evidence>
<organism evidence="2 3">
    <name type="scientific">Frankliniella fusca</name>
    <dbReference type="NCBI Taxonomy" id="407009"/>
    <lineage>
        <taxon>Eukaryota</taxon>
        <taxon>Metazoa</taxon>
        <taxon>Ecdysozoa</taxon>
        <taxon>Arthropoda</taxon>
        <taxon>Hexapoda</taxon>
        <taxon>Insecta</taxon>
        <taxon>Pterygota</taxon>
        <taxon>Neoptera</taxon>
        <taxon>Paraneoptera</taxon>
        <taxon>Thysanoptera</taxon>
        <taxon>Terebrantia</taxon>
        <taxon>Thripoidea</taxon>
        <taxon>Thripidae</taxon>
        <taxon>Frankliniella</taxon>
    </lineage>
</organism>
<evidence type="ECO:0000313" key="2">
    <source>
        <dbReference type="EMBL" id="KAK3928712.1"/>
    </source>
</evidence>
<feature type="compositionally biased region" description="Basic and acidic residues" evidence="1">
    <location>
        <begin position="98"/>
        <end position="110"/>
    </location>
</feature>
<dbReference type="PANTHER" id="PTHR33053">
    <property type="entry name" value="PROTEIN, PUTATIVE-RELATED"/>
    <property type="match status" value="1"/>
</dbReference>
<reference evidence="2" key="2">
    <citation type="journal article" date="2023" name="BMC Genomics">
        <title>Pest status, molecular evolution, and epigenetic factors derived from the genome assembly of Frankliniella fusca, a thysanopteran phytovirus vector.</title>
        <authorList>
            <person name="Catto M.A."/>
            <person name="Labadie P.E."/>
            <person name="Jacobson A.L."/>
            <person name="Kennedy G.G."/>
            <person name="Srinivasan R."/>
            <person name="Hunt B.G."/>
        </authorList>
    </citation>
    <scope>NUCLEOTIDE SEQUENCE</scope>
    <source>
        <strain evidence="2">PL_HMW_Pooled</strain>
    </source>
</reference>
<name>A0AAE1HWF4_9NEOP</name>
<keyword evidence="3" id="KW-1185">Reference proteome</keyword>
<dbReference type="AlphaFoldDB" id="A0AAE1HWF4"/>